<keyword evidence="3" id="KW-1185">Reference proteome</keyword>
<sequence length="273" mass="27305">MNSSSNELSRPLSATDRLRQAVVLLAAIAQAGVSTLLGQQQGAIARENASSILPAGYAFTIWAVIFALTIATGIAGLLPSLSGHPALRAGGWPLAASMALNALWIVVFAQRQYVLAQVVILLSAAAAIGAALRVQRHAGGQPVVRTLVAGSAGLLAGWLTAATFVGLANTIVSSGGSAYGTSGVGTGVVLLLAATATALAVLWAGSTGPLAGSLAYAASVAWGLAAISVEQWHAAPTTAVTALVLAVATLAFLAWRRVPGARGRNAAPHTVHG</sequence>
<feature type="transmembrane region" description="Helical" evidence="1">
    <location>
        <begin position="235"/>
        <end position="255"/>
    </location>
</feature>
<feature type="transmembrane region" description="Helical" evidence="1">
    <location>
        <begin position="59"/>
        <end position="78"/>
    </location>
</feature>
<feature type="transmembrane region" description="Helical" evidence="1">
    <location>
        <begin position="184"/>
        <end position="203"/>
    </location>
</feature>
<evidence type="ECO:0008006" key="4">
    <source>
        <dbReference type="Google" id="ProtNLM"/>
    </source>
</evidence>
<feature type="transmembrane region" description="Helical" evidence="1">
    <location>
        <begin position="114"/>
        <end position="134"/>
    </location>
</feature>
<feature type="transmembrane region" description="Helical" evidence="1">
    <location>
        <begin position="146"/>
        <end position="172"/>
    </location>
</feature>
<dbReference type="EMBL" id="JAGIOO010000001">
    <property type="protein sequence ID" value="MBP2472272.1"/>
    <property type="molecule type" value="Genomic_DNA"/>
</dbReference>
<dbReference type="RefSeq" id="WP_143342608.1">
    <property type="nucleotide sequence ID" value="NZ_JAGIOO010000001.1"/>
</dbReference>
<accession>A0ABS5A7M2</accession>
<reference evidence="2 3" key="1">
    <citation type="submission" date="2021-03" db="EMBL/GenBank/DDBJ databases">
        <title>Sequencing the genomes of 1000 actinobacteria strains.</title>
        <authorList>
            <person name="Klenk H.-P."/>
        </authorList>
    </citation>
    <scope>NUCLEOTIDE SEQUENCE [LARGE SCALE GENOMIC DNA]</scope>
    <source>
        <strain evidence="2 3">DSM 44580</strain>
    </source>
</reference>
<feature type="transmembrane region" description="Helical" evidence="1">
    <location>
        <begin position="90"/>
        <end position="108"/>
    </location>
</feature>
<proteinExistence type="predicted"/>
<comment type="caution">
    <text evidence="2">The sequence shown here is derived from an EMBL/GenBank/DDBJ whole genome shotgun (WGS) entry which is preliminary data.</text>
</comment>
<evidence type="ECO:0000256" key="1">
    <source>
        <dbReference type="SAM" id="Phobius"/>
    </source>
</evidence>
<name>A0ABS5A7M2_9PSEU</name>
<keyword evidence="1" id="KW-0472">Membrane</keyword>
<dbReference type="PANTHER" id="PTHR33802:SF1">
    <property type="entry name" value="XK-RELATED PROTEIN"/>
    <property type="match status" value="1"/>
</dbReference>
<dbReference type="PANTHER" id="PTHR33802">
    <property type="entry name" value="SI:CH211-161H7.5-RELATED"/>
    <property type="match status" value="1"/>
</dbReference>
<dbReference type="Proteomes" id="UP001519363">
    <property type="component" value="Unassembled WGS sequence"/>
</dbReference>
<keyword evidence="1" id="KW-0812">Transmembrane</keyword>
<feature type="transmembrane region" description="Helical" evidence="1">
    <location>
        <begin position="21"/>
        <end position="39"/>
    </location>
</feature>
<protein>
    <recommendedName>
        <fullName evidence="4">Tryptophan-rich sensory protein</fullName>
    </recommendedName>
</protein>
<evidence type="ECO:0000313" key="3">
    <source>
        <dbReference type="Proteomes" id="UP001519363"/>
    </source>
</evidence>
<keyword evidence="1" id="KW-1133">Transmembrane helix</keyword>
<gene>
    <name evidence="2" type="ORF">JOF53_001144</name>
</gene>
<evidence type="ECO:0000313" key="2">
    <source>
        <dbReference type="EMBL" id="MBP2472272.1"/>
    </source>
</evidence>
<feature type="transmembrane region" description="Helical" evidence="1">
    <location>
        <begin position="210"/>
        <end position="229"/>
    </location>
</feature>
<organism evidence="2 3">
    <name type="scientific">Crossiella equi</name>
    <dbReference type="NCBI Taxonomy" id="130796"/>
    <lineage>
        <taxon>Bacteria</taxon>
        <taxon>Bacillati</taxon>
        <taxon>Actinomycetota</taxon>
        <taxon>Actinomycetes</taxon>
        <taxon>Pseudonocardiales</taxon>
        <taxon>Pseudonocardiaceae</taxon>
        <taxon>Crossiella</taxon>
    </lineage>
</organism>